<evidence type="ECO:0000313" key="1">
    <source>
        <dbReference type="EnsemblPlants" id="QL06p009199:mrna"/>
    </source>
</evidence>
<accession>A0A7N2LVQ9</accession>
<proteinExistence type="predicted"/>
<dbReference type="InParanoid" id="A0A7N2LVQ9"/>
<dbReference type="Proteomes" id="UP000594261">
    <property type="component" value="Chromosome 6"/>
</dbReference>
<organism evidence="1 2">
    <name type="scientific">Quercus lobata</name>
    <name type="common">Valley oak</name>
    <dbReference type="NCBI Taxonomy" id="97700"/>
    <lineage>
        <taxon>Eukaryota</taxon>
        <taxon>Viridiplantae</taxon>
        <taxon>Streptophyta</taxon>
        <taxon>Embryophyta</taxon>
        <taxon>Tracheophyta</taxon>
        <taxon>Spermatophyta</taxon>
        <taxon>Magnoliopsida</taxon>
        <taxon>eudicotyledons</taxon>
        <taxon>Gunneridae</taxon>
        <taxon>Pentapetalae</taxon>
        <taxon>rosids</taxon>
        <taxon>fabids</taxon>
        <taxon>Fagales</taxon>
        <taxon>Fagaceae</taxon>
        <taxon>Quercus</taxon>
    </lineage>
</organism>
<dbReference type="AlphaFoldDB" id="A0A7N2LVQ9"/>
<dbReference type="EnsemblPlants" id="QL06p009199:mrna">
    <property type="protein sequence ID" value="QL06p009199:mrna"/>
    <property type="gene ID" value="QL06p009199"/>
</dbReference>
<dbReference type="Gramene" id="QL06p009199:mrna">
    <property type="protein sequence ID" value="QL06p009199:mrna"/>
    <property type="gene ID" value="QL06p009199"/>
</dbReference>
<reference evidence="1 2" key="1">
    <citation type="journal article" date="2016" name="G3 (Bethesda)">
        <title>First Draft Assembly and Annotation of the Genome of a California Endemic Oak Quercus lobata Nee (Fagaceae).</title>
        <authorList>
            <person name="Sork V.L."/>
            <person name="Fitz-Gibbon S.T."/>
            <person name="Puiu D."/>
            <person name="Crepeau M."/>
            <person name="Gugger P.F."/>
            <person name="Sherman R."/>
            <person name="Stevens K."/>
            <person name="Langley C.H."/>
            <person name="Pellegrini M."/>
            <person name="Salzberg S.L."/>
        </authorList>
    </citation>
    <scope>NUCLEOTIDE SEQUENCE [LARGE SCALE GENOMIC DNA]</scope>
    <source>
        <strain evidence="1 2">cv. SW786</strain>
    </source>
</reference>
<protein>
    <submittedName>
        <fullName evidence="1">Uncharacterized protein</fullName>
    </submittedName>
</protein>
<name>A0A7N2LVQ9_QUELO</name>
<evidence type="ECO:0000313" key="2">
    <source>
        <dbReference type="Proteomes" id="UP000594261"/>
    </source>
</evidence>
<sequence>MSVAVSPQVLYRCGGPGTAPLLSSCHAHDGHTDSQGSRMMSRIFSVRARLATFVKFCAEILAAASDGVLDIEDITGVSVLQKTFKPSLLVPFYFKATKSCFPRLIRLLLRCDN</sequence>
<reference evidence="1" key="2">
    <citation type="submission" date="2021-01" db="UniProtKB">
        <authorList>
            <consortium name="EnsemblPlants"/>
        </authorList>
    </citation>
    <scope>IDENTIFICATION</scope>
</reference>
<keyword evidence="2" id="KW-1185">Reference proteome</keyword>
<dbReference type="EMBL" id="LRBV02000006">
    <property type="status" value="NOT_ANNOTATED_CDS"/>
    <property type="molecule type" value="Genomic_DNA"/>
</dbReference>